<dbReference type="EMBL" id="MHCA01000003">
    <property type="protein sequence ID" value="OGY13059.1"/>
    <property type="molecule type" value="Genomic_DNA"/>
</dbReference>
<evidence type="ECO:0000313" key="2">
    <source>
        <dbReference type="EMBL" id="OGY13059.1"/>
    </source>
</evidence>
<sequence length="321" mass="37537">MVDIARLFGCSHSTIVNRVKAYGIKSRGHLGLRRPLKITKEGLEKQYNRGLSLKKISRMFQCSEGGIERRFKKYGLVSRDVTHRACKYLKHNFSGDLIEKAYVVGFRLGDLNVSLRKNVIQIRCSTTCKAQIILIKKLFSTYTAPHVWLANRGTHEIVCLVNKSFSFLLPKYEKIPYWILSEQETFFSFFAGYTDAEGSFYLKRPNKTGKTWSSSFEIQTQQKQVILDLWENIKKYKIFAQLPKISRRAGTIQKSNGNKNNKDMWKFSVDRKFFLFKLIEHLEPYLKHTEKLRKIEEIKRNIVIRNQIRSSSIRNSSLFSL</sequence>
<proteinExistence type="predicted"/>
<protein>
    <recommendedName>
        <fullName evidence="1">Homing endonuclease LAGLIDADG domain-containing protein</fullName>
    </recommendedName>
</protein>
<evidence type="ECO:0000259" key="1">
    <source>
        <dbReference type="Pfam" id="PF00961"/>
    </source>
</evidence>
<dbReference type="InterPro" id="IPR004860">
    <property type="entry name" value="LAGLIDADG_dom"/>
</dbReference>
<dbReference type="GO" id="GO:0004519">
    <property type="term" value="F:endonuclease activity"/>
    <property type="evidence" value="ECO:0007669"/>
    <property type="project" value="InterPro"/>
</dbReference>
<dbReference type="SUPFAM" id="SSF55608">
    <property type="entry name" value="Homing endonucleases"/>
    <property type="match status" value="1"/>
</dbReference>
<gene>
    <name evidence="2" type="ORF">A3F61_01660</name>
</gene>
<dbReference type="AlphaFoldDB" id="A0A1G1VCC3"/>
<dbReference type="Pfam" id="PF00961">
    <property type="entry name" value="LAGLIDADG_1"/>
    <property type="match status" value="1"/>
</dbReference>
<dbReference type="Gene3D" id="3.10.28.10">
    <property type="entry name" value="Homing endonucleases"/>
    <property type="match status" value="1"/>
</dbReference>
<feature type="domain" description="Homing endonuclease LAGLIDADG" evidence="1">
    <location>
        <begin position="191"/>
        <end position="299"/>
    </location>
</feature>
<organism evidence="2 3">
    <name type="scientific">Candidatus Blackburnbacteria bacterium RIFCSPHIGHO2_12_FULL_41_13b</name>
    <dbReference type="NCBI Taxonomy" id="1797517"/>
    <lineage>
        <taxon>Bacteria</taxon>
        <taxon>Candidatus Blackburniibacteriota</taxon>
    </lineage>
</organism>
<dbReference type="Gene3D" id="1.10.10.60">
    <property type="entry name" value="Homeodomain-like"/>
    <property type="match status" value="1"/>
</dbReference>
<comment type="caution">
    <text evidence="2">The sequence shown here is derived from an EMBL/GenBank/DDBJ whole genome shotgun (WGS) entry which is preliminary data.</text>
</comment>
<evidence type="ECO:0000313" key="3">
    <source>
        <dbReference type="Proteomes" id="UP000178272"/>
    </source>
</evidence>
<dbReference type="InterPro" id="IPR027434">
    <property type="entry name" value="Homing_endonucl"/>
</dbReference>
<name>A0A1G1VCC3_9BACT</name>
<reference evidence="2 3" key="1">
    <citation type="journal article" date="2016" name="Nat. Commun.">
        <title>Thousands of microbial genomes shed light on interconnected biogeochemical processes in an aquifer system.</title>
        <authorList>
            <person name="Anantharaman K."/>
            <person name="Brown C.T."/>
            <person name="Hug L.A."/>
            <person name="Sharon I."/>
            <person name="Castelle C.J."/>
            <person name="Probst A.J."/>
            <person name="Thomas B.C."/>
            <person name="Singh A."/>
            <person name="Wilkins M.J."/>
            <person name="Karaoz U."/>
            <person name="Brodie E.L."/>
            <person name="Williams K.H."/>
            <person name="Hubbard S.S."/>
            <person name="Banfield J.F."/>
        </authorList>
    </citation>
    <scope>NUCLEOTIDE SEQUENCE [LARGE SCALE GENOMIC DNA]</scope>
</reference>
<accession>A0A1G1VCC3</accession>
<dbReference type="Proteomes" id="UP000178272">
    <property type="component" value="Unassembled WGS sequence"/>
</dbReference>